<dbReference type="InterPro" id="IPR001789">
    <property type="entry name" value="Sig_transdc_resp-reg_receiver"/>
</dbReference>
<feature type="domain" description="Response regulatory" evidence="3">
    <location>
        <begin position="7"/>
        <end position="122"/>
    </location>
</feature>
<dbReference type="PANTHER" id="PTHR48111:SF69">
    <property type="entry name" value="RESPONSE REGULATOR RECEIVER"/>
    <property type="match status" value="1"/>
</dbReference>
<comment type="caution">
    <text evidence="5">The sequence shown here is derived from an EMBL/GenBank/DDBJ whole genome shotgun (WGS) entry which is preliminary data.</text>
</comment>
<dbReference type="PANTHER" id="PTHR48111">
    <property type="entry name" value="REGULATOR OF RPOS"/>
    <property type="match status" value="1"/>
</dbReference>
<gene>
    <name evidence="5" type="ORF">GCM10011383_39680</name>
</gene>
<evidence type="ECO:0000259" key="3">
    <source>
        <dbReference type="PROSITE" id="PS50110"/>
    </source>
</evidence>
<dbReference type="RefSeq" id="WP_188815798.1">
    <property type="nucleotide sequence ID" value="NZ_BMHT01000008.1"/>
</dbReference>
<evidence type="ECO:0000313" key="5">
    <source>
        <dbReference type="EMBL" id="GGF24090.1"/>
    </source>
</evidence>
<evidence type="ECO:0000256" key="1">
    <source>
        <dbReference type="ARBA" id="ARBA00023125"/>
    </source>
</evidence>
<proteinExistence type="predicted"/>
<sequence length="267" mass="29589">MADHRVHILIVEDEAVLAMDLCDTLEAEGYVVVGTASNGRRALELFQKNQVDLLLCDVNIKGDWDGIETATRLLALRPVPIIYLTALSDKGTLDRALQTTPAAYLTKPATTAGLRASIEVALRAFTHQQATAPPATENIAAAASATAPPSGSREVLSRETILQLGEYVFIKDNYQFVRIPLKDILLLEANNTYTTLVTPARKYALRLTLSTVLERLNCSQLVRTHRSYAVNIQHIQSFNDTETMLGDQAVPLGRQYKDAFLRHFQFH</sequence>
<dbReference type="EMBL" id="BMHT01000008">
    <property type="protein sequence ID" value="GGF24090.1"/>
    <property type="molecule type" value="Genomic_DNA"/>
</dbReference>
<dbReference type="SUPFAM" id="SSF52172">
    <property type="entry name" value="CheY-like"/>
    <property type="match status" value="1"/>
</dbReference>
<feature type="modified residue" description="4-aspartylphosphate" evidence="2">
    <location>
        <position position="57"/>
    </location>
</feature>
<dbReference type="InterPro" id="IPR039420">
    <property type="entry name" value="WalR-like"/>
</dbReference>
<evidence type="ECO:0008006" key="7">
    <source>
        <dbReference type="Google" id="ProtNLM"/>
    </source>
</evidence>
<dbReference type="PROSITE" id="PS50110">
    <property type="entry name" value="RESPONSE_REGULATORY"/>
    <property type="match status" value="1"/>
</dbReference>
<feature type="domain" description="HTH LytTR-type" evidence="4">
    <location>
        <begin position="170"/>
        <end position="266"/>
    </location>
</feature>
<dbReference type="Proteomes" id="UP000632273">
    <property type="component" value="Unassembled WGS sequence"/>
</dbReference>
<dbReference type="SMART" id="SM00850">
    <property type="entry name" value="LytTR"/>
    <property type="match status" value="1"/>
</dbReference>
<reference evidence="6" key="1">
    <citation type="journal article" date="2019" name="Int. J. Syst. Evol. Microbiol.">
        <title>The Global Catalogue of Microorganisms (GCM) 10K type strain sequencing project: providing services to taxonomists for standard genome sequencing and annotation.</title>
        <authorList>
            <consortium name="The Broad Institute Genomics Platform"/>
            <consortium name="The Broad Institute Genome Sequencing Center for Infectious Disease"/>
            <person name="Wu L."/>
            <person name="Ma J."/>
        </authorList>
    </citation>
    <scope>NUCLEOTIDE SEQUENCE [LARGE SCALE GENOMIC DNA]</scope>
    <source>
        <strain evidence="6">CGMCC 1.15197</strain>
    </source>
</reference>
<dbReference type="SMART" id="SM00448">
    <property type="entry name" value="REC"/>
    <property type="match status" value="1"/>
</dbReference>
<dbReference type="CDD" id="cd17534">
    <property type="entry name" value="REC_DC-like"/>
    <property type="match status" value="1"/>
</dbReference>
<dbReference type="InterPro" id="IPR011006">
    <property type="entry name" value="CheY-like_superfamily"/>
</dbReference>
<protein>
    <recommendedName>
        <fullName evidence="7">DNA-binding response regulator</fullName>
    </recommendedName>
</protein>
<evidence type="ECO:0000259" key="4">
    <source>
        <dbReference type="PROSITE" id="PS50930"/>
    </source>
</evidence>
<accession>A0ABQ1UPK3</accession>
<dbReference type="PROSITE" id="PS50930">
    <property type="entry name" value="HTH_LYTTR"/>
    <property type="match status" value="1"/>
</dbReference>
<evidence type="ECO:0000256" key="2">
    <source>
        <dbReference type="PROSITE-ProRule" id="PRU00169"/>
    </source>
</evidence>
<keyword evidence="6" id="KW-1185">Reference proteome</keyword>
<dbReference type="InterPro" id="IPR007492">
    <property type="entry name" value="LytTR_DNA-bd_dom"/>
</dbReference>
<keyword evidence="1" id="KW-0238">DNA-binding</keyword>
<keyword evidence="2" id="KW-0597">Phosphoprotein</keyword>
<dbReference type="Pfam" id="PF04397">
    <property type="entry name" value="LytTR"/>
    <property type="match status" value="1"/>
</dbReference>
<name>A0ABQ1UPK3_9BACT</name>
<dbReference type="Gene3D" id="2.40.50.1020">
    <property type="entry name" value="LytTr DNA-binding domain"/>
    <property type="match status" value="1"/>
</dbReference>
<evidence type="ECO:0000313" key="6">
    <source>
        <dbReference type="Proteomes" id="UP000632273"/>
    </source>
</evidence>
<dbReference type="Gene3D" id="3.40.50.2300">
    <property type="match status" value="1"/>
</dbReference>
<dbReference type="Pfam" id="PF00072">
    <property type="entry name" value="Response_reg"/>
    <property type="match status" value="1"/>
</dbReference>
<organism evidence="5 6">
    <name type="scientific">Hymenobacter cavernae</name>
    <dbReference type="NCBI Taxonomy" id="2044852"/>
    <lineage>
        <taxon>Bacteria</taxon>
        <taxon>Pseudomonadati</taxon>
        <taxon>Bacteroidota</taxon>
        <taxon>Cytophagia</taxon>
        <taxon>Cytophagales</taxon>
        <taxon>Hymenobacteraceae</taxon>
        <taxon>Hymenobacter</taxon>
    </lineage>
</organism>